<name>A0A1M4MVJ1_9RHOB</name>
<reference evidence="3" key="1">
    <citation type="submission" date="2016-09" db="EMBL/GenBank/DDBJ databases">
        <authorList>
            <person name="Wibberg D."/>
        </authorList>
    </citation>
    <scope>NUCLEOTIDE SEQUENCE [LARGE SCALE GENOMIC DNA]</scope>
</reference>
<organism evidence="2 3">
    <name type="scientific">Donghicola eburneus</name>
    <dbReference type="NCBI Taxonomy" id="393278"/>
    <lineage>
        <taxon>Bacteria</taxon>
        <taxon>Pseudomonadati</taxon>
        <taxon>Pseudomonadota</taxon>
        <taxon>Alphaproteobacteria</taxon>
        <taxon>Rhodobacterales</taxon>
        <taxon>Roseobacteraceae</taxon>
        <taxon>Donghicola</taxon>
    </lineage>
</organism>
<evidence type="ECO:0000259" key="1">
    <source>
        <dbReference type="Pfam" id="PF06527"/>
    </source>
</evidence>
<dbReference type="AlphaFoldDB" id="A0A1M4MVJ1"/>
<sequence length="490" mass="54649">MTLWPHLPFDPEETLPSYADRSSMMHTGRGMERLIRDLGINVEHFVSGREEAVSNFANAIGQQSDEILKNTIRVLQRTAVFRGEPVSKTFLSPRTQKYCPACVAEDGGPTARRFRLFWGFRHVQRCEKHNLWLVKSPNPKATNLRVALGSDPLGKHEYAPEEMPEYLQWMRQRFQENLSEANPWLDGQTMEQVIAASEMIGAILQFGHDVRLSKLSAPQTEEATDVGFSIYREGPNAVREALDTIRQTSQATAVQAGPLAHYSVLYDWLGRRGNAVEPGPIKDILRDHIADNSLIKPNTKVLGEAIKDRKFHSLRSLSQLVEIPNLRLARLLTKTGHIPEDASANEAGTMIFEIAEVVPLIRGLKTAIPLKDVPAYLGATKFQIEKLYAAGIVEPLIPRTAPGSVRKVVFGLDHLDQILSKISSLPEMPAKSKQNFHRIAYACQRGAGNFENVFSDVLEGRIEGFRDPEKAGIGAIYVDVAASIEMRKSV</sequence>
<feature type="domain" description="TniQ" evidence="1">
    <location>
        <begin position="6"/>
        <end position="131"/>
    </location>
</feature>
<dbReference type="Pfam" id="PF06527">
    <property type="entry name" value="TniQ"/>
    <property type="match status" value="1"/>
</dbReference>
<keyword evidence="3" id="KW-1185">Reference proteome</keyword>
<proteinExistence type="predicted"/>
<evidence type="ECO:0000313" key="2">
    <source>
        <dbReference type="EMBL" id="SCM66400.1"/>
    </source>
</evidence>
<dbReference type="RefSeq" id="WP_083595572.1">
    <property type="nucleotide sequence ID" value="NZ_FMJB01000020.1"/>
</dbReference>
<dbReference type="Proteomes" id="UP000184085">
    <property type="component" value="Unassembled WGS sequence"/>
</dbReference>
<gene>
    <name evidence="2" type="ORF">KARMA_0575</name>
</gene>
<dbReference type="EMBL" id="FMJB01000020">
    <property type="protein sequence ID" value="SCM66400.1"/>
    <property type="molecule type" value="Genomic_DNA"/>
</dbReference>
<accession>A0A1M4MVJ1</accession>
<dbReference type="InterPro" id="IPR009492">
    <property type="entry name" value="TniQ"/>
</dbReference>
<evidence type="ECO:0000313" key="3">
    <source>
        <dbReference type="Proteomes" id="UP000184085"/>
    </source>
</evidence>
<protein>
    <recommendedName>
        <fullName evidence="1">TniQ domain-containing protein</fullName>
    </recommendedName>
</protein>